<reference evidence="1" key="2">
    <citation type="submission" date="2020-06" db="EMBL/GenBank/DDBJ databases">
        <authorList>
            <person name="Sheffer M."/>
        </authorList>
    </citation>
    <scope>NUCLEOTIDE SEQUENCE</scope>
</reference>
<sequence>MPIRRIEVHGDMRSITLYMGADVIGHLRLEPAFDSPVRIKYARFIICREHKKRIQEIGCHRTSLQVTTPEVATREPQCIDAIYWNNDTASCPVCKGLLFQLHAHLNDGGNR</sequence>
<reference evidence="1" key="1">
    <citation type="journal article" date="2020" name="bioRxiv">
        <title>Chromosome-level reference genome of the European wasp spider Argiope bruennichi: a resource for studies on range expansion and evolutionary adaptation.</title>
        <authorList>
            <person name="Sheffer M.M."/>
            <person name="Hoppe A."/>
            <person name="Krehenwinkel H."/>
            <person name="Uhl G."/>
            <person name="Kuss A.W."/>
            <person name="Jensen L."/>
            <person name="Jensen C."/>
            <person name="Gillespie R.G."/>
            <person name="Hoff K.J."/>
            <person name="Prost S."/>
        </authorList>
    </citation>
    <scope>NUCLEOTIDE SEQUENCE</scope>
</reference>
<evidence type="ECO:0000313" key="1">
    <source>
        <dbReference type="EMBL" id="KAF8768248.1"/>
    </source>
</evidence>
<dbReference type="AlphaFoldDB" id="A0A8T0E9X9"/>
<keyword evidence="2" id="KW-1185">Reference proteome</keyword>
<comment type="caution">
    <text evidence="1">The sequence shown here is derived from an EMBL/GenBank/DDBJ whole genome shotgun (WGS) entry which is preliminary data.</text>
</comment>
<gene>
    <name evidence="1" type="ORF">HNY73_021088</name>
</gene>
<dbReference type="Proteomes" id="UP000807504">
    <property type="component" value="Unassembled WGS sequence"/>
</dbReference>
<organism evidence="1 2">
    <name type="scientific">Argiope bruennichi</name>
    <name type="common">Wasp spider</name>
    <name type="synonym">Aranea bruennichi</name>
    <dbReference type="NCBI Taxonomy" id="94029"/>
    <lineage>
        <taxon>Eukaryota</taxon>
        <taxon>Metazoa</taxon>
        <taxon>Ecdysozoa</taxon>
        <taxon>Arthropoda</taxon>
        <taxon>Chelicerata</taxon>
        <taxon>Arachnida</taxon>
        <taxon>Araneae</taxon>
        <taxon>Araneomorphae</taxon>
        <taxon>Entelegynae</taxon>
        <taxon>Araneoidea</taxon>
        <taxon>Araneidae</taxon>
        <taxon>Argiope</taxon>
    </lineage>
</organism>
<accession>A0A8T0E9X9</accession>
<name>A0A8T0E9X9_ARGBR</name>
<protein>
    <submittedName>
        <fullName evidence="1">Uncharacterized protein</fullName>
    </submittedName>
</protein>
<proteinExistence type="predicted"/>
<dbReference type="EMBL" id="JABXBU010002230">
    <property type="protein sequence ID" value="KAF8768248.1"/>
    <property type="molecule type" value="Genomic_DNA"/>
</dbReference>
<evidence type="ECO:0000313" key="2">
    <source>
        <dbReference type="Proteomes" id="UP000807504"/>
    </source>
</evidence>